<dbReference type="PANTHER" id="PTHR37376:SF1">
    <property type="entry name" value="EXPRESSED PROTEIN"/>
    <property type="match status" value="1"/>
</dbReference>
<evidence type="ECO:0000313" key="3">
    <source>
        <dbReference type="Proteomes" id="UP001497444"/>
    </source>
</evidence>
<gene>
    <name evidence="2" type="ORF">CSSPJE1EN1_LOCUS10935</name>
</gene>
<evidence type="ECO:0000256" key="1">
    <source>
        <dbReference type="SAM" id="MobiDB-lite"/>
    </source>
</evidence>
<name>A0ABP0WGB8_9BRYO</name>
<dbReference type="Proteomes" id="UP001497444">
    <property type="component" value="Chromosome 17"/>
</dbReference>
<dbReference type="PANTHER" id="PTHR37376">
    <property type="entry name" value="EXPRESSED PROTEIN"/>
    <property type="match status" value="1"/>
</dbReference>
<feature type="compositionally biased region" description="Low complexity" evidence="1">
    <location>
        <begin position="23"/>
        <end position="40"/>
    </location>
</feature>
<reference evidence="2" key="1">
    <citation type="submission" date="2024-02" db="EMBL/GenBank/DDBJ databases">
        <authorList>
            <consortium name="ELIXIR-Norway"/>
            <consortium name="Elixir Norway"/>
        </authorList>
    </citation>
    <scope>NUCLEOTIDE SEQUENCE</scope>
</reference>
<sequence length="226" mass="25490">MAQIPVLSRQRFCVEEEKKLHELPLSSSSSSSTLANNSSLGITTGSHVPPQEEERRNAVAIEAVADDNEEEEDDEEDVEAVFTSVANPRPTFNVVALGKFASQETSIKPVKWWSRIQDSWVGMEDKLVQWFGLEQSKYQWAIDEFMDHQLSGDNQKPAVQCVEGLHLQQRQEQAMQRINLHNKMKLNTTMSETHGPLFQTHLVCSQEACPVHYSLGLNLQLGVCIN</sequence>
<accession>A0ABP0WGB8</accession>
<keyword evidence="3" id="KW-1185">Reference proteome</keyword>
<protein>
    <submittedName>
        <fullName evidence="2">Uncharacterized protein</fullName>
    </submittedName>
</protein>
<feature type="region of interest" description="Disordered" evidence="1">
    <location>
        <begin position="21"/>
        <end position="58"/>
    </location>
</feature>
<evidence type="ECO:0000313" key="2">
    <source>
        <dbReference type="EMBL" id="CAK9265457.1"/>
    </source>
</evidence>
<organism evidence="2 3">
    <name type="scientific">Sphagnum jensenii</name>
    <dbReference type="NCBI Taxonomy" id="128206"/>
    <lineage>
        <taxon>Eukaryota</taxon>
        <taxon>Viridiplantae</taxon>
        <taxon>Streptophyta</taxon>
        <taxon>Embryophyta</taxon>
        <taxon>Bryophyta</taxon>
        <taxon>Sphagnophytina</taxon>
        <taxon>Sphagnopsida</taxon>
        <taxon>Sphagnales</taxon>
        <taxon>Sphagnaceae</taxon>
        <taxon>Sphagnum</taxon>
    </lineage>
</organism>
<dbReference type="EMBL" id="OZ020112">
    <property type="protein sequence ID" value="CAK9265457.1"/>
    <property type="molecule type" value="Genomic_DNA"/>
</dbReference>
<proteinExistence type="predicted"/>